<evidence type="ECO:0000313" key="3">
    <source>
        <dbReference type="Proteomes" id="UP000314294"/>
    </source>
</evidence>
<name>A0A4Z2ECF3_9TELE</name>
<comment type="caution">
    <text evidence="2">The sequence shown here is derived from an EMBL/GenBank/DDBJ whole genome shotgun (WGS) entry which is preliminary data.</text>
</comment>
<evidence type="ECO:0000256" key="1">
    <source>
        <dbReference type="SAM" id="MobiDB-lite"/>
    </source>
</evidence>
<feature type="region of interest" description="Disordered" evidence="1">
    <location>
        <begin position="91"/>
        <end position="126"/>
    </location>
</feature>
<keyword evidence="3" id="KW-1185">Reference proteome</keyword>
<dbReference type="EMBL" id="SRLO01010652">
    <property type="protein sequence ID" value="TNN26250.1"/>
    <property type="molecule type" value="Genomic_DNA"/>
</dbReference>
<sequence length="220" mass="24111">MVCAAELHIRGERGGTGGVGGSQLTVKTNIPENKFRPAATGATSKPGVDRETCVWTTPDEVTGRRAAGPLEEEERSALSLTWRGARNKRGEAHVGNNYGHSEIHNWAEEEEEEEEEEEDEEEEEEGTVVLCKQRLQMCRRGPATLCGSTLNAVGEEHVKRTQPLPVFLTLTCVFKCRRSSARLSVMYSEDCEWSCMCAVLTGASTGLRGTRPMEAALAVK</sequence>
<dbReference type="Proteomes" id="UP000314294">
    <property type="component" value="Unassembled WGS sequence"/>
</dbReference>
<protein>
    <submittedName>
        <fullName evidence="2">Uncharacterized protein</fullName>
    </submittedName>
</protein>
<proteinExistence type="predicted"/>
<accession>A0A4Z2ECF3</accession>
<reference evidence="2 3" key="1">
    <citation type="submission" date="2019-03" db="EMBL/GenBank/DDBJ databases">
        <title>First draft genome of Liparis tanakae, snailfish: a comprehensive survey of snailfish specific genes.</title>
        <authorList>
            <person name="Kim W."/>
            <person name="Song I."/>
            <person name="Jeong J.-H."/>
            <person name="Kim D."/>
            <person name="Kim S."/>
            <person name="Ryu S."/>
            <person name="Song J.Y."/>
            <person name="Lee S.K."/>
        </authorList>
    </citation>
    <scope>NUCLEOTIDE SEQUENCE [LARGE SCALE GENOMIC DNA]</scope>
    <source>
        <tissue evidence="2">Muscle</tissue>
    </source>
</reference>
<gene>
    <name evidence="2" type="ORF">EYF80_063613</name>
</gene>
<evidence type="ECO:0000313" key="2">
    <source>
        <dbReference type="EMBL" id="TNN26250.1"/>
    </source>
</evidence>
<organism evidence="2 3">
    <name type="scientific">Liparis tanakae</name>
    <name type="common">Tanaka's snailfish</name>
    <dbReference type="NCBI Taxonomy" id="230148"/>
    <lineage>
        <taxon>Eukaryota</taxon>
        <taxon>Metazoa</taxon>
        <taxon>Chordata</taxon>
        <taxon>Craniata</taxon>
        <taxon>Vertebrata</taxon>
        <taxon>Euteleostomi</taxon>
        <taxon>Actinopterygii</taxon>
        <taxon>Neopterygii</taxon>
        <taxon>Teleostei</taxon>
        <taxon>Neoteleostei</taxon>
        <taxon>Acanthomorphata</taxon>
        <taxon>Eupercaria</taxon>
        <taxon>Perciformes</taxon>
        <taxon>Cottioidei</taxon>
        <taxon>Cottales</taxon>
        <taxon>Liparidae</taxon>
        <taxon>Liparis</taxon>
    </lineage>
</organism>
<dbReference type="AlphaFoldDB" id="A0A4Z2ECF3"/>
<feature type="compositionally biased region" description="Acidic residues" evidence="1">
    <location>
        <begin position="108"/>
        <end position="126"/>
    </location>
</feature>